<protein>
    <submittedName>
        <fullName evidence="1">Unannotated protein</fullName>
    </submittedName>
</protein>
<proteinExistence type="predicted"/>
<gene>
    <name evidence="1" type="ORF">UFOPK4098_00524</name>
    <name evidence="2" type="ORF">UFOPK4347_01140</name>
</gene>
<name>A0A6J7QDF7_9ZZZZ</name>
<reference evidence="1" key="1">
    <citation type="submission" date="2020-05" db="EMBL/GenBank/DDBJ databases">
        <authorList>
            <person name="Chiriac C."/>
            <person name="Salcher M."/>
            <person name="Ghai R."/>
            <person name="Kavagutti S V."/>
        </authorList>
    </citation>
    <scope>NUCLEOTIDE SEQUENCE</scope>
</reference>
<dbReference type="AlphaFoldDB" id="A0A6J7QDF7"/>
<dbReference type="EMBL" id="CAFBPN010000017">
    <property type="protein sequence ID" value="CAB5015101.1"/>
    <property type="molecule type" value="Genomic_DNA"/>
</dbReference>
<evidence type="ECO:0000313" key="1">
    <source>
        <dbReference type="EMBL" id="CAB5015101.1"/>
    </source>
</evidence>
<dbReference type="EMBL" id="CAFBQU010000030">
    <property type="protein sequence ID" value="CAB5066277.1"/>
    <property type="molecule type" value="Genomic_DNA"/>
</dbReference>
<accession>A0A6J7QDF7</accession>
<sequence>MTSQPPRLGTRELRLSLASSLRRAAAGERIVVTDAGRPLAQLGPLDSPGHNSIDELVARGLVIAPRRAQGNRPLHDLVDTPIDVFSGMRLDQMVRDLR</sequence>
<organism evidence="1">
    <name type="scientific">freshwater metagenome</name>
    <dbReference type="NCBI Taxonomy" id="449393"/>
    <lineage>
        <taxon>unclassified sequences</taxon>
        <taxon>metagenomes</taxon>
        <taxon>ecological metagenomes</taxon>
    </lineage>
</organism>
<evidence type="ECO:0000313" key="2">
    <source>
        <dbReference type="EMBL" id="CAB5066277.1"/>
    </source>
</evidence>